<dbReference type="GO" id="GO:0003887">
    <property type="term" value="F:DNA-directed DNA polymerase activity"/>
    <property type="evidence" value="ECO:0007669"/>
    <property type="project" value="UniProtKB-KW"/>
</dbReference>
<keyword evidence="3" id="KW-0239">DNA-directed DNA polymerase</keyword>
<accession>A0A7M2QN35</accession>
<reference evidence="3" key="1">
    <citation type="submission" date="2020-09" db="EMBL/GenBank/DDBJ databases">
        <authorList>
            <person name="Eze J.U."/>
            <person name="Rahube T.O."/>
        </authorList>
    </citation>
    <scope>NUCLEOTIDE SEQUENCE</scope>
</reference>
<dbReference type="EMBL" id="MT993626">
    <property type="protein sequence ID" value="QOV05533.1"/>
    <property type="molecule type" value="Genomic_DNA"/>
</dbReference>
<dbReference type="SMART" id="SM00482">
    <property type="entry name" value="POLAc"/>
    <property type="match status" value="1"/>
</dbReference>
<dbReference type="GO" id="GO:0003677">
    <property type="term" value="F:DNA binding"/>
    <property type="evidence" value="ECO:0007669"/>
    <property type="project" value="InterPro"/>
</dbReference>
<dbReference type="PANTHER" id="PTHR10133:SF27">
    <property type="entry name" value="DNA POLYMERASE NU"/>
    <property type="match status" value="1"/>
</dbReference>
<dbReference type="PANTHER" id="PTHR10133">
    <property type="entry name" value="DNA POLYMERASE I"/>
    <property type="match status" value="1"/>
</dbReference>
<dbReference type="Gene3D" id="1.10.150.20">
    <property type="entry name" value="5' to 3' exonuclease, C-terminal subdomain"/>
    <property type="match status" value="1"/>
</dbReference>
<dbReference type="InterPro" id="IPR001098">
    <property type="entry name" value="DNA-dir_DNA_pol_A_palm_dom"/>
</dbReference>
<dbReference type="Gene3D" id="3.30.70.370">
    <property type="match status" value="1"/>
</dbReference>
<organism evidence="3">
    <name type="scientific">feces metagenome</name>
    <dbReference type="NCBI Taxonomy" id="1861841"/>
    <lineage>
        <taxon>unclassified sequences</taxon>
        <taxon>metagenomes</taxon>
        <taxon>organismal metagenomes</taxon>
    </lineage>
</organism>
<evidence type="ECO:0000313" key="3">
    <source>
        <dbReference type="EMBL" id="QOV05533.1"/>
    </source>
</evidence>
<feature type="domain" description="DNA-directed DNA polymerase family A palm" evidence="2">
    <location>
        <begin position="486"/>
        <end position="742"/>
    </location>
</feature>
<name>A0A7M2QN35_9ZZZZ</name>
<dbReference type="InterPro" id="IPR043502">
    <property type="entry name" value="DNA/RNA_pol_sf"/>
</dbReference>
<keyword evidence="1" id="KW-0235">DNA replication</keyword>
<dbReference type="InterPro" id="IPR002298">
    <property type="entry name" value="DNA_polymerase_A"/>
</dbReference>
<keyword evidence="3" id="KW-0548">Nucleotidyltransferase</keyword>
<dbReference type="GO" id="GO:0006261">
    <property type="term" value="P:DNA-templated DNA replication"/>
    <property type="evidence" value="ECO:0007669"/>
    <property type="project" value="InterPro"/>
</dbReference>
<evidence type="ECO:0000259" key="2">
    <source>
        <dbReference type="SMART" id="SM00482"/>
    </source>
</evidence>
<dbReference type="PRINTS" id="PR00868">
    <property type="entry name" value="DNAPOLI"/>
</dbReference>
<sequence length="827" mass="92648">MTWAVLDLETTIRSSFKRKANPFDPLNWIVMMGWATKASPKPEGMRLTQQNQGKVTEQFIELLKGTKLLVGVNIKFDLLYILRDPAAYNAWMDYVAAGGNVWDCQLAEYLLQGQIKSSHMLSMDDMAVYYDLDTKVDEVKMLWEAGVATEDIDPDLLARYLLGEDLKNPATGEVTGRREGDIGNTRDIFLRQVERAKAAGQSRSILLNMGSLLASIEMERNGMYVDKELGLQLAGELAAELAEARKELDSYLPKDLPFDFNWSNRYHLSPLLFGGRIKYERREYDLKDGTKTFDPPGEKDARYAYSQQDVLHYVLVDDSTMSIGEYESRLLRIPDGLSDPVPERVQYKSGKNAGEFKTKKVKADDYSKPKTRMAADYWEFPGYAVPDDEWASSTEGLYSVAGEIIEELTSRPDAVPFLKTLGRVAALSKDLGTYFITEDGDGNQKGMLTLVGEDGIVHHSINHTSTVTGRFSGSNPNLQNIPKGNKSKAKQMFVSRFEGGSILQSDFSALEVYVQANLTKCAALIQALLKGTDMHCLRLSKKEHMDYDEVFKLCKGWRETAADGTVIEHAAVDEWDYKRTGVKVFSFQLAYGAGAATIAKATGMALDEVEALMQAENELFPEIAEHFEKRGEEIQKNARATSSFVMHPANPAVKVQIMLSRIQLPSGKKYSYMSAPAPAFLLKRGVTSAFSPTERKNYEVQGEGAEVMKAAMWLAVREFYRHRNWGGKALLVNTVHDAQYADADPSVCDEVAAVLHSCMESATDFFCYWFKWQLSVPVPSDTVRGDNMGEEIPYKSDAFKAQAKQLRSELATRYMENFNPAYATITE</sequence>
<keyword evidence="3" id="KW-0808">Transferase</keyword>
<dbReference type="Pfam" id="PF00476">
    <property type="entry name" value="DNA_pol_A"/>
    <property type="match status" value="2"/>
</dbReference>
<dbReference type="SUPFAM" id="SSF56672">
    <property type="entry name" value="DNA/RNA polymerases"/>
    <property type="match status" value="1"/>
</dbReference>
<dbReference type="GO" id="GO:0006302">
    <property type="term" value="P:double-strand break repair"/>
    <property type="evidence" value="ECO:0007669"/>
    <property type="project" value="TreeGrafter"/>
</dbReference>
<protein>
    <submittedName>
        <fullName evidence="3">DNA-directed DNA polymerase</fullName>
    </submittedName>
</protein>
<proteinExistence type="predicted"/>
<evidence type="ECO:0000256" key="1">
    <source>
        <dbReference type="ARBA" id="ARBA00022705"/>
    </source>
</evidence>
<dbReference type="AlphaFoldDB" id="A0A7M2QN35"/>